<keyword evidence="1" id="KW-1133">Transmembrane helix</keyword>
<dbReference type="InterPro" id="IPR038369">
    <property type="entry name" value="SpoVAD_sf"/>
</dbReference>
<comment type="caution">
    <text evidence="2">The sequence shown here is derived from an EMBL/GenBank/DDBJ whole genome shotgun (WGS) entry which is preliminary data.</text>
</comment>
<gene>
    <name evidence="2" type="ORF">C7B46_09565</name>
</gene>
<dbReference type="InterPro" id="IPR016039">
    <property type="entry name" value="Thiolase-like"/>
</dbReference>
<dbReference type="SUPFAM" id="SSF53901">
    <property type="entry name" value="Thiolase-like"/>
    <property type="match status" value="1"/>
</dbReference>
<keyword evidence="1" id="KW-0472">Membrane</keyword>
<evidence type="ECO:0000313" key="3">
    <source>
        <dbReference type="Proteomes" id="UP000242972"/>
    </source>
</evidence>
<proteinExistence type="predicted"/>
<sequence>MPARKIGPGTYHLSRAGIKSTAAIVGPKEGEGPLRSYFDEVWESETHQQKSVERAERVLLEDTMNLAVEKAGCRWSDIDLVLGGDLLDQIVSTNFVARRHQRPLLGLFAACAVFTEALGLGALLVADHDPTTVAVGAVSHHMAAERQFRFPVELGYQRTPTAAWTATAAGVAVVGPAEAGDVVVDGVTFGRVVDWGSKDPNDMGSAMAPAAFDTIKQHLAATGETITDYDAIFTGDLGVLGVDLIQALGNKEGINFGDRLNDCGKSLYYLKEQDVHNGASGPGCSASVFAGYLHHCLLTGQWQRLLLVATGALFSPTTYQQGESIPCIAHAVSLRRPEAILS</sequence>
<dbReference type="Gene3D" id="3.40.47.40">
    <property type="entry name" value="Stage V sporulation protein AD"/>
    <property type="match status" value="1"/>
</dbReference>
<name>A0A2T2XGB4_9FIRM</name>
<evidence type="ECO:0000313" key="2">
    <source>
        <dbReference type="EMBL" id="PSR33517.1"/>
    </source>
</evidence>
<dbReference type="GO" id="GO:0016746">
    <property type="term" value="F:acyltransferase activity"/>
    <property type="evidence" value="ECO:0007669"/>
    <property type="project" value="InterPro"/>
</dbReference>
<dbReference type="NCBIfam" id="NF006160">
    <property type="entry name" value="PRK08304.1"/>
    <property type="match status" value="1"/>
</dbReference>
<accession>A0A2T2XGB4</accession>
<dbReference type="Pfam" id="PF07451">
    <property type="entry name" value="SpoVAD"/>
    <property type="match status" value="1"/>
</dbReference>
<dbReference type="AlphaFoldDB" id="A0A2T2XGB4"/>
<feature type="transmembrane region" description="Helical" evidence="1">
    <location>
        <begin position="104"/>
        <end position="126"/>
    </location>
</feature>
<dbReference type="EMBL" id="PXYW01000019">
    <property type="protein sequence ID" value="PSR33517.1"/>
    <property type="molecule type" value="Genomic_DNA"/>
</dbReference>
<protein>
    <submittedName>
        <fullName evidence="2">Stage V sporulation protein AD</fullName>
    </submittedName>
</protein>
<dbReference type="Proteomes" id="UP000242972">
    <property type="component" value="Unassembled WGS sequence"/>
</dbReference>
<evidence type="ECO:0000256" key="1">
    <source>
        <dbReference type="SAM" id="Phobius"/>
    </source>
</evidence>
<reference evidence="2 3" key="1">
    <citation type="journal article" date="2014" name="BMC Genomics">
        <title>Comparison of environmental and isolate Sulfobacillus genomes reveals diverse carbon, sulfur, nitrogen, and hydrogen metabolisms.</title>
        <authorList>
            <person name="Justice N.B."/>
            <person name="Norman A."/>
            <person name="Brown C.T."/>
            <person name="Singh A."/>
            <person name="Thomas B.C."/>
            <person name="Banfield J.F."/>
        </authorList>
    </citation>
    <scope>NUCLEOTIDE SEQUENCE [LARGE SCALE GENOMIC DNA]</scope>
    <source>
        <strain evidence="2">AMDSBA4</strain>
    </source>
</reference>
<organism evidence="2 3">
    <name type="scientific">Sulfobacillus benefaciens</name>
    <dbReference type="NCBI Taxonomy" id="453960"/>
    <lineage>
        <taxon>Bacteria</taxon>
        <taxon>Bacillati</taxon>
        <taxon>Bacillota</taxon>
        <taxon>Clostridia</taxon>
        <taxon>Eubacteriales</taxon>
        <taxon>Clostridiales Family XVII. Incertae Sedis</taxon>
        <taxon>Sulfobacillus</taxon>
    </lineage>
</organism>
<keyword evidence="1" id="KW-0812">Transmembrane</keyword>
<dbReference type="InterPro" id="IPR010894">
    <property type="entry name" value="SpoVAD"/>
</dbReference>